<keyword evidence="2" id="KW-0067">ATP-binding</keyword>
<evidence type="ECO:0000313" key="6">
    <source>
        <dbReference type="EMBL" id="SUI79202.1"/>
    </source>
</evidence>
<dbReference type="EMBL" id="UGYO01000001">
    <property type="protein sequence ID" value="SUI79202.1"/>
    <property type="molecule type" value="Genomic_DNA"/>
</dbReference>
<evidence type="ECO:0000256" key="1">
    <source>
        <dbReference type="ARBA" id="ARBA00022741"/>
    </source>
</evidence>
<keyword evidence="6" id="KW-0482">Metalloprotease</keyword>
<dbReference type="GO" id="GO:0006508">
    <property type="term" value="P:proteolysis"/>
    <property type="evidence" value="ECO:0007669"/>
    <property type="project" value="UniProtKB-KW"/>
</dbReference>
<keyword evidence="7" id="KW-1185">Reference proteome</keyword>
<proteinExistence type="inferred from homology"/>
<evidence type="ECO:0000256" key="2">
    <source>
        <dbReference type="ARBA" id="ARBA00022840"/>
    </source>
</evidence>
<dbReference type="SUPFAM" id="SSF52540">
    <property type="entry name" value="P-loop containing nucleoside triphosphate hydrolases"/>
    <property type="match status" value="1"/>
</dbReference>
<name>A0A380AEA7_9GAMM</name>
<dbReference type="SMART" id="SM00382">
    <property type="entry name" value="AAA"/>
    <property type="match status" value="1"/>
</dbReference>
<dbReference type="PANTHER" id="PTHR42960">
    <property type="entry name" value="YCF46 PROTEIN"/>
    <property type="match status" value="1"/>
</dbReference>
<evidence type="ECO:0000259" key="5">
    <source>
        <dbReference type="SMART" id="SM00382"/>
    </source>
</evidence>
<protein>
    <recommendedName>
        <fullName evidence="4">Uncharacterized AAA domain-containing protein ycf46</fullName>
    </recommendedName>
</protein>
<keyword evidence="6" id="KW-0645">Protease</keyword>
<dbReference type="InterPro" id="IPR052381">
    <property type="entry name" value="AAA_domain_protein"/>
</dbReference>
<sequence>MQDVKDLTGVLRGGTPLVIIETYEEPRVLELLKRVAGVLMRPLYGWSVTQGLKRLDREVGVQKFNAEPTDILAHIKASQQQGIYVLCDFHPYVVEAPRNVRMIKEIALEHETLQHTLVMVSHAFDVPPELSRYCAHFSLSMPGQAQLENLIIEEARLARAKGVLNRLDEAVIPLLAGNLRGLSHADARRLARKAIWDDGALYHSDIPVVNKAKFELLDMEGVLQFEYDTCDFADVAGLSRLKEWLNHRRLGSDVQSFDTPKGVMLLGVQGSGKSLAAKAVAGIWQRPLLRLDMAGLYNKYIGETERNLKKALEMAELMAPCVLWIDEIEKGLGSSNSDEGTSKRILGTLLTWMAERKSEVFMVATANDISALPPELLRKGRLDEIFFVDLPDSSTREEIFRIHCRKRNIDPAALELASLASASEGFSGAEIEQAVISARYAARAAGQEANQAWLLDALSRTRPLSVVMAEKLNALRQWANGRTVMAHG</sequence>
<dbReference type="Gene3D" id="1.10.8.60">
    <property type="match status" value="1"/>
</dbReference>
<dbReference type="GO" id="GO:0005524">
    <property type="term" value="F:ATP binding"/>
    <property type="evidence" value="ECO:0007669"/>
    <property type="project" value="UniProtKB-KW"/>
</dbReference>
<gene>
    <name evidence="6" type="primary">ftsH_3</name>
    <name evidence="6" type="ORF">NCTC10738_02706</name>
</gene>
<dbReference type="GO" id="GO:0016887">
    <property type="term" value="F:ATP hydrolysis activity"/>
    <property type="evidence" value="ECO:0007669"/>
    <property type="project" value="InterPro"/>
</dbReference>
<dbReference type="InterPro" id="IPR003959">
    <property type="entry name" value="ATPase_AAA_core"/>
</dbReference>
<evidence type="ECO:0000256" key="4">
    <source>
        <dbReference type="ARBA" id="ARBA00040480"/>
    </source>
</evidence>
<dbReference type="AlphaFoldDB" id="A0A380AEA7"/>
<dbReference type="InterPro" id="IPR027417">
    <property type="entry name" value="P-loop_NTPase"/>
</dbReference>
<evidence type="ECO:0000256" key="3">
    <source>
        <dbReference type="ARBA" id="ARBA00038088"/>
    </source>
</evidence>
<dbReference type="Proteomes" id="UP000254069">
    <property type="component" value="Unassembled WGS sequence"/>
</dbReference>
<feature type="domain" description="AAA+ ATPase" evidence="5">
    <location>
        <begin position="259"/>
        <end position="392"/>
    </location>
</feature>
<keyword evidence="6" id="KW-0378">Hydrolase</keyword>
<dbReference type="Gene3D" id="3.40.50.300">
    <property type="entry name" value="P-loop containing nucleotide triphosphate hydrolases"/>
    <property type="match status" value="1"/>
</dbReference>
<dbReference type="Pfam" id="PF00004">
    <property type="entry name" value="AAA"/>
    <property type="match status" value="1"/>
</dbReference>
<accession>A0A380AEA7</accession>
<dbReference type="GO" id="GO:0008237">
    <property type="term" value="F:metallopeptidase activity"/>
    <property type="evidence" value="ECO:0007669"/>
    <property type="project" value="UniProtKB-KW"/>
</dbReference>
<keyword evidence="1" id="KW-0547">Nucleotide-binding</keyword>
<evidence type="ECO:0000313" key="7">
    <source>
        <dbReference type="Proteomes" id="UP000254069"/>
    </source>
</evidence>
<dbReference type="InterPro" id="IPR003593">
    <property type="entry name" value="AAA+_ATPase"/>
</dbReference>
<comment type="similarity">
    <text evidence="3">Belongs to the AAA ATPase family. Highly divergent.</text>
</comment>
<dbReference type="PANTHER" id="PTHR42960:SF1">
    <property type="entry name" value="YCF46 PROTEIN"/>
    <property type="match status" value="1"/>
</dbReference>
<reference evidence="6 7" key="1">
    <citation type="submission" date="2018-06" db="EMBL/GenBank/DDBJ databases">
        <authorList>
            <consortium name="Pathogen Informatics"/>
            <person name="Doyle S."/>
        </authorList>
    </citation>
    <scope>NUCLEOTIDE SEQUENCE [LARGE SCALE GENOMIC DNA]</scope>
    <source>
        <strain evidence="6 7">NCTC10738</strain>
    </source>
</reference>
<organism evidence="6 7">
    <name type="scientific">Shewanella algae</name>
    <dbReference type="NCBI Taxonomy" id="38313"/>
    <lineage>
        <taxon>Bacteria</taxon>
        <taxon>Pseudomonadati</taxon>
        <taxon>Pseudomonadota</taxon>
        <taxon>Gammaproteobacteria</taxon>
        <taxon>Alteromonadales</taxon>
        <taxon>Shewanellaceae</taxon>
        <taxon>Shewanella</taxon>
    </lineage>
</organism>
<dbReference type="RefSeq" id="WP_115389877.1">
    <property type="nucleotide sequence ID" value="NZ_JADZHC010000066.1"/>
</dbReference>